<feature type="transmembrane region" description="Helical" evidence="6">
    <location>
        <begin position="624"/>
        <end position="647"/>
    </location>
</feature>
<gene>
    <name evidence="7" type="ORF">SAMN05421834_11623</name>
</gene>
<evidence type="ECO:0000313" key="7">
    <source>
        <dbReference type="EMBL" id="SIR20863.1"/>
    </source>
</evidence>
<dbReference type="STRING" id="56779.SAMN05421834_11623"/>
<dbReference type="PANTHER" id="PTHR35791:SF1">
    <property type="entry name" value="UPF0754 MEMBRANE PROTEIN YHEB"/>
    <property type="match status" value="1"/>
</dbReference>
<keyword evidence="8" id="KW-1185">Reference proteome</keyword>
<name>A0A1N6Z207_9FIRM</name>
<evidence type="ECO:0000256" key="4">
    <source>
        <dbReference type="ARBA" id="ARBA00022989"/>
    </source>
</evidence>
<evidence type="ECO:0000256" key="6">
    <source>
        <dbReference type="SAM" id="Phobius"/>
    </source>
</evidence>
<keyword evidence="4 6" id="KW-1133">Transmembrane helix</keyword>
<protein>
    <submittedName>
        <fullName evidence="7">Uncharacterized membrane protein YheB, UPF0754 family</fullName>
    </submittedName>
</protein>
<accession>A0A1N6Z207</accession>
<proteinExistence type="inferred from homology"/>
<comment type="similarity">
    <text evidence="2">Belongs to the UPF0754 family.</text>
</comment>
<sequence>MALDLLAIISAAGTGAVTGYLTNNLALKMIFKEYGPLGGVVIKTKDEFIDSISELVERDLINHHTLEEEFSRPEFKENFARSLSDFLNIYLDQRTESSLLSDIPAWKENYELFASLLGSSSVEIMQKSTEKLTEEKLEKIIAQPELQALLKQIYLKIIKEAENKNSLKNISSGLYQELKNKRIDQLLSKEIQLKLKDFIKEIISYFAENYQSLDQENKAEFKEKIFDLFNLESLVRDLMTELKEIKVGDIFKKKEELEKLRQNKLLQQTLSEILLNFKIEIDNSDLKIADLLTEELEDSLLTDLAAVISKSEDDILALLTAEEEELNSLILEAVEAEIEASSGFKAMSRQGIYSKYQENIEDYGFPIAHLKSYISEKINSDNRQLAETALAKIKDYKLKQLLRGIEFKDISLKLENIIWDFYQVNQDKKVIDLFSEELFQQQVIEDKLTDLIFSLIKKLGSSPDSVDMLLDYLAGFEMQDLISEENLIKKVEANSGLIYQQLRQNDFVTKELSKYLNDEFFALLNSELNLGQDGFKQEAANYFKEVEKNFADRELKDIYQLFKGEDTVVKLTDSITTFFYNNLPELIEGRVAQAAAANLHQLSDQEVQQAIEDFMGKELKPITYLGALLGAGAGLLFSFSGAEAAIFNSAPIWLNYLTAAVLYGGVGWLTNVLAIWMIFHPYEEKRIGTIQLPFTPGVVAKNRSRFADSMGKFVEKELLKADSAAEIIENNRSQIKETILGYFEQNDYQHFFDLIKDNNEFLAAEVFAKIDEIILNLDSDDLTRLKGPFNQKLNQFLDKKLSQINFVEMSKDYFADNELDFSGLQDRLISKLDLSKIIKAAGGKFDFELNSAQLKNLLQNKELYPFMKFIIPELLNTDLNYDFQARLRQILETNSEYFLDQGIDLIDSQQQKIAQLINFKKDEIIEAEKEKKGGLLKNTLISGAIYMADLDEFVDSVTVRVFKRLREEYFVEKRSRLKELYFKLLQIIDESGLLSNEKIALSQLLTNLSASPRGSQLITEVLYLSEAEINELLEKCLKAEQEGLMNFKLEIKAANLEYLVNQNLKLEQKLQLLLNLKSLLTAEVIEDEIAQLLAETDLQEVNKELRELINSLDLISLDLENDQQLKEILNKLSELINNPELKQVILTQTASDISEGAVILEEKLDRESLKYLLELFIESGVDSFKVNSESLLRSLELKKLTAEEVRKMNPAEIEEVFDSFAGRYFTHLKQYGWFGGIFGLLQLLIRSIV</sequence>
<comment type="subcellular location">
    <subcellularLocation>
        <location evidence="1">Endomembrane system</location>
    </subcellularLocation>
</comment>
<evidence type="ECO:0000256" key="2">
    <source>
        <dbReference type="ARBA" id="ARBA00008053"/>
    </source>
</evidence>
<dbReference type="EMBL" id="FTNC01000016">
    <property type="protein sequence ID" value="SIR20863.1"/>
    <property type="molecule type" value="Genomic_DNA"/>
</dbReference>
<evidence type="ECO:0000313" key="8">
    <source>
        <dbReference type="Proteomes" id="UP000185669"/>
    </source>
</evidence>
<dbReference type="RefSeq" id="WP_076545477.1">
    <property type="nucleotide sequence ID" value="NZ_FTNC01000016.1"/>
</dbReference>
<dbReference type="InterPro" id="IPR007383">
    <property type="entry name" value="DUF445"/>
</dbReference>
<dbReference type="AlphaFoldDB" id="A0A1N6Z207"/>
<dbReference type="PANTHER" id="PTHR35791">
    <property type="entry name" value="UPF0754 MEMBRANE PROTEIN YHEB"/>
    <property type="match status" value="1"/>
</dbReference>
<dbReference type="Proteomes" id="UP000185669">
    <property type="component" value="Unassembled WGS sequence"/>
</dbReference>
<evidence type="ECO:0000256" key="1">
    <source>
        <dbReference type="ARBA" id="ARBA00004308"/>
    </source>
</evidence>
<reference evidence="8" key="1">
    <citation type="submission" date="2017-01" db="EMBL/GenBank/DDBJ databases">
        <authorList>
            <person name="Varghese N."/>
            <person name="Submissions S."/>
        </authorList>
    </citation>
    <scope>NUCLEOTIDE SEQUENCE [LARGE SCALE GENOMIC DNA]</scope>
    <source>
        <strain evidence="8">ATCC 700103</strain>
    </source>
</reference>
<dbReference type="GO" id="GO:0012505">
    <property type="term" value="C:endomembrane system"/>
    <property type="evidence" value="ECO:0007669"/>
    <property type="project" value="UniProtKB-SubCell"/>
</dbReference>
<feature type="transmembrane region" description="Helical" evidence="6">
    <location>
        <begin position="653"/>
        <end position="679"/>
    </location>
</feature>
<evidence type="ECO:0000256" key="5">
    <source>
        <dbReference type="ARBA" id="ARBA00023136"/>
    </source>
</evidence>
<keyword evidence="5 6" id="KW-0472">Membrane</keyword>
<feature type="transmembrane region" description="Helical" evidence="6">
    <location>
        <begin position="6"/>
        <end position="27"/>
    </location>
</feature>
<dbReference type="Pfam" id="PF04286">
    <property type="entry name" value="DUF445"/>
    <property type="match status" value="2"/>
</dbReference>
<organism evidence="7 8">
    <name type="scientific">Halanaerobium kushneri</name>
    <dbReference type="NCBI Taxonomy" id="56779"/>
    <lineage>
        <taxon>Bacteria</taxon>
        <taxon>Bacillati</taxon>
        <taxon>Bacillota</taxon>
        <taxon>Clostridia</taxon>
        <taxon>Halanaerobiales</taxon>
        <taxon>Halanaerobiaceae</taxon>
        <taxon>Halanaerobium</taxon>
    </lineage>
</organism>
<evidence type="ECO:0000256" key="3">
    <source>
        <dbReference type="ARBA" id="ARBA00022692"/>
    </source>
</evidence>
<dbReference type="OrthoDB" id="9787430at2"/>
<keyword evidence="3 6" id="KW-0812">Transmembrane</keyword>